<dbReference type="RefSeq" id="WP_051678211.1">
    <property type="nucleotide sequence ID" value="NZ_JJRY01000010.1"/>
</dbReference>
<dbReference type="InterPro" id="IPR050624">
    <property type="entry name" value="HTH-type_Tx_Regulator"/>
</dbReference>
<feature type="DNA-binding region" description="H-T-H motif" evidence="3">
    <location>
        <begin position="25"/>
        <end position="44"/>
    </location>
</feature>
<dbReference type="SUPFAM" id="SSF46689">
    <property type="entry name" value="Homeodomain-like"/>
    <property type="match status" value="1"/>
</dbReference>
<dbReference type="Gene3D" id="1.10.357.10">
    <property type="entry name" value="Tetracycline Repressor, domain 2"/>
    <property type="match status" value="1"/>
</dbReference>
<dbReference type="OrthoDB" id="9812993at2"/>
<dbReference type="GO" id="GO:0003677">
    <property type="term" value="F:DNA binding"/>
    <property type="evidence" value="ECO:0007669"/>
    <property type="project" value="UniProtKB-UniRule"/>
</dbReference>
<dbReference type="EMBL" id="JJRY01000010">
    <property type="protein sequence ID" value="KEF37956.1"/>
    <property type="molecule type" value="Genomic_DNA"/>
</dbReference>
<feature type="domain" description="HTH tetR-type" evidence="4">
    <location>
        <begin position="2"/>
        <end position="62"/>
    </location>
</feature>
<dbReference type="InterPro" id="IPR023772">
    <property type="entry name" value="DNA-bd_HTH_TetR-type_CS"/>
</dbReference>
<dbReference type="PANTHER" id="PTHR43479:SF22">
    <property type="entry name" value="TRANSCRIPTIONAL REGULATOR, TETR FAMILY"/>
    <property type="match status" value="1"/>
</dbReference>
<dbReference type="PRINTS" id="PR00455">
    <property type="entry name" value="HTHTETR"/>
</dbReference>
<evidence type="ECO:0000259" key="4">
    <source>
        <dbReference type="PROSITE" id="PS50977"/>
    </source>
</evidence>
<evidence type="ECO:0000256" key="1">
    <source>
        <dbReference type="ARBA" id="ARBA00022491"/>
    </source>
</evidence>
<sequence>MIDKKTTIIENAIKLFAAKGYHSTSIQEIADASGIAKGTLYNYFESKDDVMLSVLKYYSGMIMAEVEKIANDPSLTPKEVFWRQIHYQLDECVKHRDFIEMHIREYAVPVNEEINDFLFSIRSYRIQWLSNCFRAVYGKEIEPFVLDLATMMNGILREYLEYIILDKKQFDTIKLTKYIINRMDNLVKALRNSGEYFLEHSDLVDFLKNG</sequence>
<protein>
    <submittedName>
        <fullName evidence="5">Transcriptional regulator</fullName>
    </submittedName>
</protein>
<evidence type="ECO:0000313" key="6">
    <source>
        <dbReference type="Proteomes" id="UP000027936"/>
    </source>
</evidence>
<dbReference type="PROSITE" id="PS01081">
    <property type="entry name" value="HTH_TETR_1"/>
    <property type="match status" value="1"/>
</dbReference>
<dbReference type="Proteomes" id="UP000027936">
    <property type="component" value="Unassembled WGS sequence"/>
</dbReference>
<reference evidence="5 6" key="1">
    <citation type="submission" date="2014-04" db="EMBL/GenBank/DDBJ databases">
        <title>Draft genome sequence of Bacillus azotoformans MEV2011, a (co-) denitrifying strain unable to grow in the presence of oxygen.</title>
        <authorList>
            <person name="Nielsen M."/>
            <person name="Schreiber L."/>
            <person name="Finster K."/>
            <person name="Schramm A."/>
        </authorList>
    </citation>
    <scope>NUCLEOTIDE SEQUENCE [LARGE SCALE GENOMIC DNA]</scope>
    <source>
        <strain evidence="5 6">MEV2011</strain>
    </source>
</reference>
<keyword evidence="2 3" id="KW-0238">DNA-binding</keyword>
<gene>
    <name evidence="5" type="ORF">M670_02712</name>
</gene>
<dbReference type="PROSITE" id="PS50977">
    <property type="entry name" value="HTH_TETR_2"/>
    <property type="match status" value="1"/>
</dbReference>
<name>A0A072NKG0_SCHAZ</name>
<evidence type="ECO:0000256" key="3">
    <source>
        <dbReference type="PROSITE-ProRule" id="PRU00335"/>
    </source>
</evidence>
<dbReference type="InterPro" id="IPR001647">
    <property type="entry name" value="HTH_TetR"/>
</dbReference>
<evidence type="ECO:0000256" key="2">
    <source>
        <dbReference type="ARBA" id="ARBA00023125"/>
    </source>
</evidence>
<keyword evidence="1" id="KW-0678">Repressor</keyword>
<proteinExistence type="predicted"/>
<dbReference type="AlphaFoldDB" id="A0A072NKG0"/>
<dbReference type="InterPro" id="IPR009057">
    <property type="entry name" value="Homeodomain-like_sf"/>
</dbReference>
<organism evidence="5 6">
    <name type="scientific">Schinkia azotoformans MEV2011</name>
    <dbReference type="NCBI Taxonomy" id="1348973"/>
    <lineage>
        <taxon>Bacteria</taxon>
        <taxon>Bacillati</taxon>
        <taxon>Bacillota</taxon>
        <taxon>Bacilli</taxon>
        <taxon>Bacillales</taxon>
        <taxon>Bacillaceae</taxon>
        <taxon>Calidifontibacillus/Schinkia group</taxon>
        <taxon>Schinkia</taxon>
    </lineage>
</organism>
<comment type="caution">
    <text evidence="5">The sequence shown here is derived from an EMBL/GenBank/DDBJ whole genome shotgun (WGS) entry which is preliminary data.</text>
</comment>
<dbReference type="PANTHER" id="PTHR43479">
    <property type="entry name" value="ACREF/ENVCD OPERON REPRESSOR-RELATED"/>
    <property type="match status" value="1"/>
</dbReference>
<accession>A0A072NKG0</accession>
<dbReference type="PATRIC" id="fig|1348973.3.peg.2623"/>
<evidence type="ECO:0000313" key="5">
    <source>
        <dbReference type="EMBL" id="KEF37956.1"/>
    </source>
</evidence>
<dbReference type="Pfam" id="PF00440">
    <property type="entry name" value="TetR_N"/>
    <property type="match status" value="1"/>
</dbReference>